<sequence length="131" mass="14361">MFAFTTLLRTSALALTLATGAQAAESSAFTDMIDHDIRAELAQMHATIIVDARQDAHQLAQQGMSNIHEMVLATQPRIERALQREVVAVQHGILVELQQELQQWADNVMQDSAAAAITLMREAALGQLEVK</sequence>
<evidence type="ECO:0000313" key="2">
    <source>
        <dbReference type="EMBL" id="GAA5191748.1"/>
    </source>
</evidence>
<feature type="chain" id="PRO_5046695316" evidence="1">
    <location>
        <begin position="24"/>
        <end position="131"/>
    </location>
</feature>
<keyword evidence="1" id="KW-0732">Signal</keyword>
<comment type="caution">
    <text evidence="2">The sequence shown here is derived from an EMBL/GenBank/DDBJ whole genome shotgun (WGS) entry which is preliminary data.</text>
</comment>
<dbReference type="Proteomes" id="UP001501600">
    <property type="component" value="Unassembled WGS sequence"/>
</dbReference>
<keyword evidence="3" id="KW-1185">Reference proteome</keyword>
<dbReference type="RefSeq" id="WP_345316848.1">
    <property type="nucleotide sequence ID" value="NZ_BAABLF010000012.1"/>
</dbReference>
<evidence type="ECO:0000256" key="1">
    <source>
        <dbReference type="SAM" id="SignalP"/>
    </source>
</evidence>
<organism evidence="2 3">
    <name type="scientific">Ferrimonas gelatinilytica</name>
    <dbReference type="NCBI Taxonomy" id="1255257"/>
    <lineage>
        <taxon>Bacteria</taxon>
        <taxon>Pseudomonadati</taxon>
        <taxon>Pseudomonadota</taxon>
        <taxon>Gammaproteobacteria</taxon>
        <taxon>Alteromonadales</taxon>
        <taxon>Ferrimonadaceae</taxon>
        <taxon>Ferrimonas</taxon>
    </lineage>
</organism>
<accession>A0ABP9S804</accession>
<name>A0ABP9S804_9GAMM</name>
<dbReference type="EMBL" id="BAABLF010000012">
    <property type="protein sequence ID" value="GAA5191748.1"/>
    <property type="molecule type" value="Genomic_DNA"/>
</dbReference>
<gene>
    <name evidence="2" type="ORF">GCM10025772_19320</name>
</gene>
<feature type="signal peptide" evidence="1">
    <location>
        <begin position="1"/>
        <end position="23"/>
    </location>
</feature>
<protein>
    <submittedName>
        <fullName evidence="2">Uncharacterized protein</fullName>
    </submittedName>
</protein>
<reference evidence="3" key="1">
    <citation type="journal article" date="2019" name="Int. J. Syst. Evol. Microbiol.">
        <title>The Global Catalogue of Microorganisms (GCM) 10K type strain sequencing project: providing services to taxonomists for standard genome sequencing and annotation.</title>
        <authorList>
            <consortium name="The Broad Institute Genomics Platform"/>
            <consortium name="The Broad Institute Genome Sequencing Center for Infectious Disease"/>
            <person name="Wu L."/>
            <person name="Ma J."/>
        </authorList>
    </citation>
    <scope>NUCLEOTIDE SEQUENCE [LARGE SCALE GENOMIC DNA]</scope>
    <source>
        <strain evidence="3">JCM 18720</strain>
    </source>
</reference>
<evidence type="ECO:0000313" key="3">
    <source>
        <dbReference type="Proteomes" id="UP001501600"/>
    </source>
</evidence>
<proteinExistence type="predicted"/>